<dbReference type="EMBL" id="FNIN01000001">
    <property type="protein sequence ID" value="SDN20414.1"/>
    <property type="molecule type" value="Genomic_DNA"/>
</dbReference>
<dbReference type="OrthoDB" id="9788336at2"/>
<keyword evidence="8" id="KW-0175">Coiled coil</keyword>
<dbReference type="GO" id="GO:1990904">
    <property type="term" value="C:ribonucleoprotein complex"/>
    <property type="evidence" value="ECO:0007669"/>
    <property type="project" value="UniProtKB-KW"/>
</dbReference>
<dbReference type="GO" id="GO:0006412">
    <property type="term" value="P:translation"/>
    <property type="evidence" value="ECO:0007669"/>
    <property type="project" value="UniProtKB-UniRule"/>
</dbReference>
<dbReference type="SUPFAM" id="SSF55658">
    <property type="entry name" value="L9 N-domain-like"/>
    <property type="match status" value="1"/>
</dbReference>
<dbReference type="InterPro" id="IPR009027">
    <property type="entry name" value="Ribosomal_bL9/RNase_H1_N"/>
</dbReference>
<evidence type="ECO:0000256" key="8">
    <source>
        <dbReference type="SAM" id="Coils"/>
    </source>
</evidence>
<accession>A0A1G9ZGP4</accession>
<evidence type="ECO:0000256" key="6">
    <source>
        <dbReference type="ARBA" id="ARBA00035292"/>
    </source>
</evidence>
<evidence type="ECO:0000256" key="7">
    <source>
        <dbReference type="HAMAP-Rule" id="MF_00503"/>
    </source>
</evidence>
<evidence type="ECO:0000313" key="11">
    <source>
        <dbReference type="Proteomes" id="UP000199602"/>
    </source>
</evidence>
<dbReference type="InterPro" id="IPR036791">
    <property type="entry name" value="Ribosomal_bL9_C_sf"/>
</dbReference>
<comment type="function">
    <text evidence="7">Binds to the 23S rRNA.</text>
</comment>
<dbReference type="InterPro" id="IPR000244">
    <property type="entry name" value="Ribosomal_bL9"/>
</dbReference>
<keyword evidence="4 7" id="KW-0689">Ribosomal protein</keyword>
<feature type="coiled-coil region" evidence="8">
    <location>
        <begin position="37"/>
        <end position="71"/>
    </location>
</feature>
<dbReference type="Proteomes" id="UP000199602">
    <property type="component" value="Unassembled WGS sequence"/>
</dbReference>
<comment type="similarity">
    <text evidence="1 7">Belongs to the bacterial ribosomal protein bL9 family.</text>
</comment>
<protein>
    <recommendedName>
        <fullName evidence="6 7">Large ribosomal subunit protein bL9</fullName>
    </recommendedName>
</protein>
<dbReference type="GO" id="GO:0003735">
    <property type="term" value="F:structural constituent of ribosome"/>
    <property type="evidence" value="ECO:0007669"/>
    <property type="project" value="InterPro"/>
</dbReference>
<dbReference type="SUPFAM" id="SSF55653">
    <property type="entry name" value="Ribosomal protein L9 C-domain"/>
    <property type="match status" value="1"/>
</dbReference>
<dbReference type="NCBIfam" id="TIGR00158">
    <property type="entry name" value="L9"/>
    <property type="match status" value="1"/>
</dbReference>
<proteinExistence type="inferred from homology"/>
<evidence type="ECO:0000256" key="4">
    <source>
        <dbReference type="ARBA" id="ARBA00022980"/>
    </source>
</evidence>
<dbReference type="GO" id="GO:0005840">
    <property type="term" value="C:ribosome"/>
    <property type="evidence" value="ECO:0007669"/>
    <property type="project" value="UniProtKB-KW"/>
</dbReference>
<evidence type="ECO:0000256" key="2">
    <source>
        <dbReference type="ARBA" id="ARBA00022730"/>
    </source>
</evidence>
<gene>
    <name evidence="7" type="primary">rplI</name>
    <name evidence="10" type="ORF">SAMN04488516_10117</name>
</gene>
<organism evidence="10 11">
    <name type="scientific">Desulfonauticus submarinus</name>
    <dbReference type="NCBI Taxonomy" id="206665"/>
    <lineage>
        <taxon>Bacteria</taxon>
        <taxon>Pseudomonadati</taxon>
        <taxon>Thermodesulfobacteriota</taxon>
        <taxon>Desulfovibrionia</taxon>
        <taxon>Desulfovibrionales</taxon>
        <taxon>Desulfonauticaceae</taxon>
        <taxon>Desulfonauticus</taxon>
    </lineage>
</organism>
<dbReference type="RefSeq" id="WP_092061501.1">
    <property type="nucleotide sequence ID" value="NZ_FNIN01000001.1"/>
</dbReference>
<dbReference type="InterPro" id="IPR036935">
    <property type="entry name" value="Ribosomal_bL9_N_sf"/>
</dbReference>
<dbReference type="Pfam" id="PF01281">
    <property type="entry name" value="Ribosomal_L9_N"/>
    <property type="match status" value="1"/>
</dbReference>
<dbReference type="InterPro" id="IPR020594">
    <property type="entry name" value="Ribosomal_bL9_bac/chp"/>
</dbReference>
<evidence type="ECO:0000256" key="1">
    <source>
        <dbReference type="ARBA" id="ARBA00010605"/>
    </source>
</evidence>
<dbReference type="GO" id="GO:0019843">
    <property type="term" value="F:rRNA binding"/>
    <property type="evidence" value="ECO:0007669"/>
    <property type="project" value="UniProtKB-UniRule"/>
</dbReference>
<keyword evidence="5 7" id="KW-0687">Ribonucleoprotein</keyword>
<dbReference type="AlphaFoldDB" id="A0A1G9ZGP4"/>
<keyword evidence="2 7" id="KW-0699">rRNA-binding</keyword>
<dbReference type="Gene3D" id="3.40.5.10">
    <property type="entry name" value="Ribosomal protein L9, N-terminal domain"/>
    <property type="match status" value="1"/>
</dbReference>
<dbReference type="PROSITE" id="PS00651">
    <property type="entry name" value="RIBOSOMAL_L9"/>
    <property type="match status" value="1"/>
</dbReference>
<dbReference type="FunFam" id="3.40.5.10:FF:000003">
    <property type="entry name" value="50S ribosomal protein L9"/>
    <property type="match status" value="1"/>
</dbReference>
<evidence type="ECO:0000256" key="3">
    <source>
        <dbReference type="ARBA" id="ARBA00022884"/>
    </source>
</evidence>
<sequence>MQVVLRADIENLGRLGDVVNVKPGYARNYLIPKGLAMLATDKNLKRFEREKKKLQEKMDAIRFAAQELADKLNALEVVLPVRVGEGDKLYGAVTAANIADKVAELGYEVDKRKILIKEPIRALGEYELEVKLHPDVRATLKVKVIKHGSEQAQEEGSEE</sequence>
<dbReference type="PANTHER" id="PTHR21368">
    <property type="entry name" value="50S RIBOSOMAL PROTEIN L9"/>
    <property type="match status" value="1"/>
</dbReference>
<dbReference type="InterPro" id="IPR020069">
    <property type="entry name" value="Ribosomal_bL9_C"/>
</dbReference>
<evidence type="ECO:0000256" key="5">
    <source>
        <dbReference type="ARBA" id="ARBA00023274"/>
    </source>
</evidence>
<dbReference type="Gene3D" id="3.10.430.100">
    <property type="entry name" value="Ribosomal protein L9, C-terminal domain"/>
    <property type="match status" value="1"/>
</dbReference>
<keyword evidence="3 7" id="KW-0694">RNA-binding</keyword>
<dbReference type="Pfam" id="PF03948">
    <property type="entry name" value="Ribosomal_L9_C"/>
    <property type="match status" value="1"/>
</dbReference>
<dbReference type="InterPro" id="IPR020070">
    <property type="entry name" value="Ribosomal_bL9_N"/>
</dbReference>
<name>A0A1G9ZGP4_9BACT</name>
<evidence type="ECO:0000313" key="10">
    <source>
        <dbReference type="EMBL" id="SDN20414.1"/>
    </source>
</evidence>
<feature type="domain" description="Ribosomal protein L9" evidence="9">
    <location>
        <begin position="13"/>
        <end position="40"/>
    </location>
</feature>
<evidence type="ECO:0000259" key="9">
    <source>
        <dbReference type="PROSITE" id="PS00651"/>
    </source>
</evidence>
<dbReference type="STRING" id="206665.SAMN04488516_10117"/>
<dbReference type="HAMAP" id="MF_00503">
    <property type="entry name" value="Ribosomal_bL9"/>
    <property type="match status" value="1"/>
</dbReference>
<keyword evidence="11" id="KW-1185">Reference proteome</keyword>
<reference evidence="10 11" key="1">
    <citation type="submission" date="2016-10" db="EMBL/GenBank/DDBJ databases">
        <authorList>
            <person name="de Groot N.N."/>
        </authorList>
    </citation>
    <scope>NUCLEOTIDE SEQUENCE [LARGE SCALE GENOMIC DNA]</scope>
    <source>
        <strain evidence="10 11">DSM 15269</strain>
    </source>
</reference>